<dbReference type="PANTHER" id="PTHR46438:SF11">
    <property type="entry name" value="LIPASE-RELATED"/>
    <property type="match status" value="1"/>
</dbReference>
<dbReference type="RefSeq" id="WP_382377279.1">
    <property type="nucleotide sequence ID" value="NZ_JBHRZI010000027.1"/>
</dbReference>
<feature type="domain" description="AB hydrolase-1" evidence="1">
    <location>
        <begin position="30"/>
        <end position="255"/>
    </location>
</feature>
<dbReference type="PRINTS" id="PR00111">
    <property type="entry name" value="ABHYDROLASE"/>
</dbReference>
<dbReference type="PANTHER" id="PTHR46438">
    <property type="entry name" value="ALPHA/BETA-HYDROLASES SUPERFAMILY PROTEIN"/>
    <property type="match status" value="1"/>
</dbReference>
<dbReference type="PRINTS" id="PR00412">
    <property type="entry name" value="EPOXHYDRLASE"/>
</dbReference>
<dbReference type="InterPro" id="IPR029058">
    <property type="entry name" value="AB_hydrolase_fold"/>
</dbReference>
<gene>
    <name evidence="2" type="ORF">ACFOWZ_30085</name>
</gene>
<dbReference type="SUPFAM" id="SSF53474">
    <property type="entry name" value="alpha/beta-Hydrolases"/>
    <property type="match status" value="1"/>
</dbReference>
<dbReference type="Pfam" id="PF00561">
    <property type="entry name" value="Abhydrolase_1"/>
    <property type="match status" value="1"/>
</dbReference>
<protein>
    <submittedName>
        <fullName evidence="2">Alpha/beta fold hydrolase</fullName>
    </submittedName>
</protein>
<evidence type="ECO:0000259" key="1">
    <source>
        <dbReference type="Pfam" id="PF00561"/>
    </source>
</evidence>
<dbReference type="Proteomes" id="UP001595690">
    <property type="component" value="Unassembled WGS sequence"/>
</dbReference>
<keyword evidence="2" id="KW-0378">Hydrolase</keyword>
<evidence type="ECO:0000313" key="3">
    <source>
        <dbReference type="Proteomes" id="UP001595690"/>
    </source>
</evidence>
<dbReference type="InterPro" id="IPR000639">
    <property type="entry name" value="Epox_hydrolase-like"/>
</dbReference>
<comment type="caution">
    <text evidence="2">The sequence shown here is derived from an EMBL/GenBank/DDBJ whole genome shotgun (WGS) entry which is preliminary data.</text>
</comment>
<keyword evidence="3" id="KW-1185">Reference proteome</keyword>
<name>A0ABV8C169_9PSEU</name>
<proteinExistence type="predicted"/>
<sequence>MKSNQNPTSGTEVVSVDGLRVHYERAGQGPTVVLLHGSGSSLEGFERVAALLSSSYDVIRPDLPGFGRTGPRPDRDYRVGTYARTIARFMTALHVPHFAVAGNSLGGNIAWNLALDAPERVDGLVLVNATGYPGKSLPAGLRLARNPLLRPVLRRWLPRSATERGLREAVGPKSAIVNDAMVDRVHALTSRPGNRSAFVDFANTSQPDRSGEITRISTPTLVLRSAEIDGQHFARDIPNAQERVHPDGGHLLPEEYPDWVATAIAEFLRTKEERR</sequence>
<evidence type="ECO:0000313" key="2">
    <source>
        <dbReference type="EMBL" id="MFC3895748.1"/>
    </source>
</evidence>
<dbReference type="Gene3D" id="3.40.50.1820">
    <property type="entry name" value="alpha/beta hydrolase"/>
    <property type="match status" value="1"/>
</dbReference>
<organism evidence="2 3">
    <name type="scientific">Lentzea rhizosphaerae</name>
    <dbReference type="NCBI Taxonomy" id="2041025"/>
    <lineage>
        <taxon>Bacteria</taxon>
        <taxon>Bacillati</taxon>
        <taxon>Actinomycetota</taxon>
        <taxon>Actinomycetes</taxon>
        <taxon>Pseudonocardiales</taxon>
        <taxon>Pseudonocardiaceae</taxon>
        <taxon>Lentzea</taxon>
    </lineage>
</organism>
<reference evidence="3" key="1">
    <citation type="journal article" date="2019" name="Int. J. Syst. Evol. Microbiol.">
        <title>The Global Catalogue of Microorganisms (GCM) 10K type strain sequencing project: providing services to taxonomists for standard genome sequencing and annotation.</title>
        <authorList>
            <consortium name="The Broad Institute Genomics Platform"/>
            <consortium name="The Broad Institute Genome Sequencing Center for Infectious Disease"/>
            <person name="Wu L."/>
            <person name="Ma J."/>
        </authorList>
    </citation>
    <scope>NUCLEOTIDE SEQUENCE [LARGE SCALE GENOMIC DNA]</scope>
    <source>
        <strain evidence="3">CGMCC 4.7405</strain>
    </source>
</reference>
<accession>A0ABV8C169</accession>
<dbReference type="EMBL" id="JBHRZI010000027">
    <property type="protein sequence ID" value="MFC3895748.1"/>
    <property type="molecule type" value="Genomic_DNA"/>
</dbReference>
<dbReference type="InterPro" id="IPR000073">
    <property type="entry name" value="AB_hydrolase_1"/>
</dbReference>
<dbReference type="GO" id="GO:0016787">
    <property type="term" value="F:hydrolase activity"/>
    <property type="evidence" value="ECO:0007669"/>
    <property type="project" value="UniProtKB-KW"/>
</dbReference>